<name>A0A804RIH4_MAIZE</name>
<keyword evidence="3" id="KW-1185">Reference proteome</keyword>
<evidence type="ECO:0000313" key="2">
    <source>
        <dbReference type="EnsemblPlants" id="Zm00001eb416460_P001"/>
    </source>
</evidence>
<organism evidence="2 3">
    <name type="scientific">Zea mays</name>
    <name type="common">Maize</name>
    <dbReference type="NCBI Taxonomy" id="4577"/>
    <lineage>
        <taxon>Eukaryota</taxon>
        <taxon>Viridiplantae</taxon>
        <taxon>Streptophyta</taxon>
        <taxon>Embryophyta</taxon>
        <taxon>Tracheophyta</taxon>
        <taxon>Spermatophyta</taxon>
        <taxon>Magnoliopsida</taxon>
        <taxon>Liliopsida</taxon>
        <taxon>Poales</taxon>
        <taxon>Poaceae</taxon>
        <taxon>PACMAD clade</taxon>
        <taxon>Panicoideae</taxon>
        <taxon>Andropogonodae</taxon>
        <taxon>Andropogoneae</taxon>
        <taxon>Tripsacinae</taxon>
        <taxon>Zea</taxon>
    </lineage>
</organism>
<feature type="compositionally biased region" description="Basic and acidic residues" evidence="1">
    <location>
        <begin position="117"/>
        <end position="133"/>
    </location>
</feature>
<dbReference type="PANTHER" id="PTHR33170">
    <property type="entry name" value="DUF4283 DOMAIN-CONTAINING PROTEIN-RELATED"/>
    <property type="match status" value="1"/>
</dbReference>
<reference evidence="2" key="3">
    <citation type="submission" date="2021-05" db="UniProtKB">
        <authorList>
            <consortium name="EnsemblPlants"/>
        </authorList>
    </citation>
    <scope>IDENTIFICATION</scope>
    <source>
        <strain evidence="2">cv. B73</strain>
    </source>
</reference>
<evidence type="ECO:0008006" key="4">
    <source>
        <dbReference type="Google" id="ProtNLM"/>
    </source>
</evidence>
<dbReference type="EnsemblPlants" id="Zm00001eb416460_T001">
    <property type="protein sequence ID" value="Zm00001eb416460_P001"/>
    <property type="gene ID" value="Zm00001eb416460"/>
</dbReference>
<feature type="region of interest" description="Disordered" evidence="1">
    <location>
        <begin position="198"/>
        <end position="234"/>
    </location>
</feature>
<accession>A0A804RIH4</accession>
<dbReference type="Gramene" id="Zm00001eb416460_T001">
    <property type="protein sequence ID" value="Zm00001eb416460_P001"/>
    <property type="gene ID" value="Zm00001eb416460"/>
</dbReference>
<feature type="compositionally biased region" description="Gly residues" evidence="1">
    <location>
        <begin position="203"/>
        <end position="228"/>
    </location>
</feature>
<reference evidence="2" key="2">
    <citation type="submission" date="2019-07" db="EMBL/GenBank/DDBJ databases">
        <authorList>
            <person name="Seetharam A."/>
            <person name="Woodhouse M."/>
            <person name="Cannon E."/>
        </authorList>
    </citation>
    <scope>NUCLEOTIDE SEQUENCE [LARGE SCALE GENOMIC DNA]</scope>
    <source>
        <strain evidence="2">cv. B73</strain>
    </source>
</reference>
<dbReference type="Proteomes" id="UP000007305">
    <property type="component" value="Chromosome 10"/>
</dbReference>
<dbReference type="PANTHER" id="PTHR33170:SF41">
    <property type="entry name" value="CCHC-TYPE DOMAIN-CONTAINING PROTEIN"/>
    <property type="match status" value="1"/>
</dbReference>
<dbReference type="AlphaFoldDB" id="A0A804RIH4"/>
<sequence length="921" mass="100298">MICGRQTMMSGVRWEKIIDLVAGHIRKNPKARGLKPWVGVLPGPRVSPKMTLGDALEKARFMPLKHTSSAAFRPDGVAERFTTSPGSSPESGAGYMHENHDVCARWLQDSNSNSVELTERETRQQSMLRDGRPRPNSAARCNYVLGPRSRFRPIPGLVSLFARTGTSRTGPRATLFRKPHIPSRKPISYADVLRAADMDGGRSSQGGAGGRGAGPGGSRTGLGAGPGRAGADLEDGWVTQGGARSRGAGLGGRGFRHGQGAVPGRAGFQQAHRQGFDARRGSFNQFGRGMNHFSNSRVVRGSSAFRGRGAGVFNRFGGQEPRCGQRAGSQVNFSRAEAASSSAAVPPSAEALAQAVALINEAFSKQTPSVSGVSLPAVVQQVFDSGDKLVGDAREETVLPGKNSEQEDVVVRGAAQGKTKEGKPPYCWRCLTKGHVMQGCTIELWCDICNCDAHNTERCHQFRGVKPNVLTCGYAVDGLGFFHIPYTPSQKHRGDSKNAIIKVSGGALSTAQVSSELERLVPVRWKWEVESVGTNVFKTRFPSRADMEHMIEWGVVQTKFNASMSIEEKVLPVEVKSTLGKVWVQFTGIPKEMMDFLLIWAVGSILGVTKAVDMKFTNKYEICCLQFVDVVIGDNLYELQFRVEENMDNDNPEPMDMEDLDLEVGDEDQQNNGNKGIGNALADPNVDATKSKQSSTHGMQDNAGKFSGKKEGLGEEEVGRTRSQPEGVPGSLLSAYEMVKKNGQVTPEVAVCAAVPAVYTGSSVSYRSKSRAATSAGDSLERVSRLKASRNLESDFMEGNESLVLCSMSVQQVVDKLRPFSFFGNKSEESMHKFANFLVKLEQSKKLDFKQQARSRALDKEERERADEAELDNFILGVLLEDNTDEVMDMESGHIVMSRTDMSEVTKGSMRRIKSNSFESK</sequence>
<feature type="compositionally biased region" description="Basic and acidic residues" evidence="1">
    <location>
        <begin position="708"/>
        <end position="720"/>
    </location>
</feature>
<protein>
    <recommendedName>
        <fullName evidence="4">DUF4283 domain-containing protein</fullName>
    </recommendedName>
</protein>
<evidence type="ECO:0000313" key="3">
    <source>
        <dbReference type="Proteomes" id="UP000007305"/>
    </source>
</evidence>
<dbReference type="InParanoid" id="A0A804RIH4"/>
<reference evidence="3" key="1">
    <citation type="journal article" date="2009" name="Science">
        <title>The B73 maize genome: complexity, diversity, and dynamics.</title>
        <authorList>
            <person name="Schnable P.S."/>
            <person name="Ware D."/>
            <person name="Fulton R.S."/>
            <person name="Stein J.C."/>
            <person name="Wei F."/>
            <person name="Pasternak S."/>
            <person name="Liang C."/>
            <person name="Zhang J."/>
            <person name="Fulton L."/>
            <person name="Graves T.A."/>
            <person name="Minx P."/>
            <person name="Reily A.D."/>
            <person name="Courtney L."/>
            <person name="Kruchowski S.S."/>
            <person name="Tomlinson C."/>
            <person name="Strong C."/>
            <person name="Delehaunty K."/>
            <person name="Fronick C."/>
            <person name="Courtney B."/>
            <person name="Rock S.M."/>
            <person name="Belter E."/>
            <person name="Du F."/>
            <person name="Kim K."/>
            <person name="Abbott R.M."/>
            <person name="Cotton M."/>
            <person name="Levy A."/>
            <person name="Marchetto P."/>
            <person name="Ochoa K."/>
            <person name="Jackson S.M."/>
            <person name="Gillam B."/>
            <person name="Chen W."/>
            <person name="Yan L."/>
            <person name="Higginbotham J."/>
            <person name="Cardenas M."/>
            <person name="Waligorski J."/>
            <person name="Applebaum E."/>
            <person name="Phelps L."/>
            <person name="Falcone J."/>
            <person name="Kanchi K."/>
            <person name="Thane T."/>
            <person name="Scimone A."/>
            <person name="Thane N."/>
            <person name="Henke J."/>
            <person name="Wang T."/>
            <person name="Ruppert J."/>
            <person name="Shah N."/>
            <person name="Rotter K."/>
            <person name="Hodges J."/>
            <person name="Ingenthron E."/>
            <person name="Cordes M."/>
            <person name="Kohlberg S."/>
            <person name="Sgro J."/>
            <person name="Delgado B."/>
            <person name="Mead K."/>
            <person name="Chinwalla A."/>
            <person name="Leonard S."/>
            <person name="Crouse K."/>
            <person name="Collura K."/>
            <person name="Kudrna D."/>
            <person name="Currie J."/>
            <person name="He R."/>
            <person name="Angelova A."/>
            <person name="Rajasekar S."/>
            <person name="Mueller T."/>
            <person name="Lomeli R."/>
            <person name="Scara G."/>
            <person name="Ko A."/>
            <person name="Delaney K."/>
            <person name="Wissotski M."/>
            <person name="Lopez G."/>
            <person name="Campos D."/>
            <person name="Braidotti M."/>
            <person name="Ashley E."/>
            <person name="Golser W."/>
            <person name="Kim H."/>
            <person name="Lee S."/>
            <person name="Lin J."/>
            <person name="Dujmic Z."/>
            <person name="Kim W."/>
            <person name="Talag J."/>
            <person name="Zuccolo A."/>
            <person name="Fan C."/>
            <person name="Sebastian A."/>
            <person name="Kramer M."/>
            <person name="Spiegel L."/>
            <person name="Nascimento L."/>
            <person name="Zutavern T."/>
            <person name="Miller B."/>
            <person name="Ambroise C."/>
            <person name="Muller S."/>
            <person name="Spooner W."/>
            <person name="Narechania A."/>
            <person name="Ren L."/>
            <person name="Wei S."/>
            <person name="Kumari S."/>
            <person name="Faga B."/>
            <person name="Levy M.J."/>
            <person name="McMahan L."/>
            <person name="Van Buren P."/>
            <person name="Vaughn M.W."/>
            <person name="Ying K."/>
            <person name="Yeh C.-T."/>
            <person name="Emrich S.J."/>
            <person name="Jia Y."/>
            <person name="Kalyanaraman A."/>
            <person name="Hsia A.-P."/>
            <person name="Barbazuk W.B."/>
            <person name="Baucom R.S."/>
            <person name="Brutnell T.P."/>
            <person name="Carpita N.C."/>
            <person name="Chaparro C."/>
            <person name="Chia J.-M."/>
            <person name="Deragon J.-M."/>
            <person name="Estill J.C."/>
            <person name="Fu Y."/>
            <person name="Jeddeloh J.A."/>
            <person name="Han Y."/>
            <person name="Lee H."/>
            <person name="Li P."/>
            <person name="Lisch D.R."/>
            <person name="Liu S."/>
            <person name="Liu Z."/>
            <person name="Nagel D.H."/>
            <person name="McCann M.C."/>
            <person name="SanMiguel P."/>
            <person name="Myers A.M."/>
            <person name="Nettleton D."/>
            <person name="Nguyen J."/>
            <person name="Penning B.W."/>
            <person name="Ponnala L."/>
            <person name="Schneider K.L."/>
            <person name="Schwartz D.C."/>
            <person name="Sharma A."/>
            <person name="Soderlund C."/>
            <person name="Springer N.M."/>
            <person name="Sun Q."/>
            <person name="Wang H."/>
            <person name="Waterman M."/>
            <person name="Westerman R."/>
            <person name="Wolfgruber T.K."/>
            <person name="Yang L."/>
            <person name="Yu Y."/>
            <person name="Zhang L."/>
            <person name="Zhou S."/>
            <person name="Zhu Q."/>
            <person name="Bennetzen J.L."/>
            <person name="Dawe R.K."/>
            <person name="Jiang J."/>
            <person name="Jiang N."/>
            <person name="Presting G.G."/>
            <person name="Wessler S.R."/>
            <person name="Aluru S."/>
            <person name="Martienssen R.A."/>
            <person name="Clifton S.W."/>
            <person name="McCombie W.R."/>
            <person name="Wing R.A."/>
            <person name="Wilson R.K."/>
        </authorList>
    </citation>
    <scope>NUCLEOTIDE SEQUENCE [LARGE SCALE GENOMIC DNA]</scope>
    <source>
        <strain evidence="3">cv. B73</strain>
    </source>
</reference>
<proteinExistence type="predicted"/>
<feature type="region of interest" description="Disordered" evidence="1">
    <location>
        <begin position="666"/>
        <end position="729"/>
    </location>
</feature>
<feature type="region of interest" description="Disordered" evidence="1">
    <location>
        <begin position="113"/>
        <end position="139"/>
    </location>
</feature>
<evidence type="ECO:0000256" key="1">
    <source>
        <dbReference type="SAM" id="MobiDB-lite"/>
    </source>
</evidence>